<evidence type="ECO:0000256" key="3">
    <source>
        <dbReference type="ARBA" id="ARBA00022692"/>
    </source>
</evidence>
<feature type="transmembrane region" description="Helical" evidence="7">
    <location>
        <begin position="258"/>
        <end position="277"/>
    </location>
</feature>
<feature type="transmembrane region" description="Helical" evidence="7">
    <location>
        <begin position="289"/>
        <end position="309"/>
    </location>
</feature>
<sequence>MLNLDRVRLSLLHHTRAFRSAQPLTLSPSTSSRQVIRRAMSTNPRRPDFGYYTRNAATHRSGTSARSSLYSSFQSRFKRHYSDSGRKVSGGLSADSAFWILFSLNAASFGAWWYARLTNNHKLVQLHLDNTLVSLASWDSGRWWNVITSAFAHHDPMHFLFNMISLRTFCSIVGFVPGIGGGHVLLLAMGSALCGSGSWLLQQKEKLSSLRGSTRFGNNAFNSAASQTYHASALGASGIVMGVSALATCLLPSMPISLMFIPIGIPLWAVTIGYAVFDTYFLNSNRSTTAHSGHLGGLLCGVGYYIAFLRHSPVGVWRSLAWRFGRK</sequence>
<evidence type="ECO:0000256" key="4">
    <source>
        <dbReference type="ARBA" id="ARBA00022801"/>
    </source>
</evidence>
<dbReference type="SUPFAM" id="SSF144091">
    <property type="entry name" value="Rhomboid-like"/>
    <property type="match status" value="1"/>
</dbReference>
<keyword evidence="10" id="KW-1185">Reference proteome</keyword>
<evidence type="ECO:0000256" key="2">
    <source>
        <dbReference type="ARBA" id="ARBA00009045"/>
    </source>
</evidence>
<reference evidence="9 10" key="1">
    <citation type="submission" date="2024-07" db="EMBL/GenBank/DDBJ databases">
        <title>Draft sequence of the Neodothiora populina.</title>
        <authorList>
            <person name="Drown D.D."/>
            <person name="Schuette U.S."/>
            <person name="Buechlein A.B."/>
            <person name="Rusch D.R."/>
            <person name="Winton L.W."/>
            <person name="Adams G.A."/>
        </authorList>
    </citation>
    <scope>NUCLEOTIDE SEQUENCE [LARGE SCALE GENOMIC DNA]</scope>
    <source>
        <strain evidence="9 10">CPC 39397</strain>
    </source>
</reference>
<evidence type="ECO:0000256" key="6">
    <source>
        <dbReference type="ARBA" id="ARBA00023136"/>
    </source>
</evidence>
<evidence type="ECO:0000313" key="9">
    <source>
        <dbReference type="EMBL" id="KAL1303335.1"/>
    </source>
</evidence>
<dbReference type="EMBL" id="JBFMKM010000010">
    <property type="protein sequence ID" value="KAL1303335.1"/>
    <property type="molecule type" value="Genomic_DNA"/>
</dbReference>
<gene>
    <name evidence="9" type="ORF">AAFC00_006735</name>
</gene>
<dbReference type="GeneID" id="95980434"/>
<dbReference type="Proteomes" id="UP001562354">
    <property type="component" value="Unassembled WGS sequence"/>
</dbReference>
<feature type="transmembrane region" description="Helical" evidence="7">
    <location>
        <begin position="96"/>
        <end position="115"/>
    </location>
</feature>
<evidence type="ECO:0000313" key="10">
    <source>
        <dbReference type="Proteomes" id="UP001562354"/>
    </source>
</evidence>
<feature type="domain" description="Peptidase S54 rhomboid" evidence="8">
    <location>
        <begin position="141"/>
        <end position="309"/>
    </location>
</feature>
<evidence type="ECO:0000259" key="8">
    <source>
        <dbReference type="Pfam" id="PF01694"/>
    </source>
</evidence>
<keyword evidence="5 7" id="KW-1133">Transmembrane helix</keyword>
<dbReference type="Gene3D" id="1.20.1540.10">
    <property type="entry name" value="Rhomboid-like"/>
    <property type="match status" value="1"/>
</dbReference>
<protein>
    <recommendedName>
        <fullName evidence="8">Peptidase S54 rhomboid domain-containing protein</fullName>
    </recommendedName>
</protein>
<dbReference type="PANTHER" id="PTHR43731:SF14">
    <property type="entry name" value="PRESENILIN-ASSOCIATED RHOMBOID-LIKE PROTEIN, MITOCHONDRIAL"/>
    <property type="match status" value="1"/>
</dbReference>
<name>A0ABR3PB93_9PEZI</name>
<organism evidence="9 10">
    <name type="scientific">Neodothiora populina</name>
    <dbReference type="NCBI Taxonomy" id="2781224"/>
    <lineage>
        <taxon>Eukaryota</taxon>
        <taxon>Fungi</taxon>
        <taxon>Dikarya</taxon>
        <taxon>Ascomycota</taxon>
        <taxon>Pezizomycotina</taxon>
        <taxon>Dothideomycetes</taxon>
        <taxon>Dothideomycetidae</taxon>
        <taxon>Dothideales</taxon>
        <taxon>Dothioraceae</taxon>
        <taxon>Neodothiora</taxon>
    </lineage>
</organism>
<comment type="subcellular location">
    <subcellularLocation>
        <location evidence="1">Membrane</location>
        <topology evidence="1">Multi-pass membrane protein</topology>
    </subcellularLocation>
</comment>
<comment type="similarity">
    <text evidence="2">Belongs to the peptidase S54 family.</text>
</comment>
<dbReference type="InterPro" id="IPR035952">
    <property type="entry name" value="Rhomboid-like_sf"/>
</dbReference>
<dbReference type="InterPro" id="IPR022764">
    <property type="entry name" value="Peptidase_S54_rhomboid_dom"/>
</dbReference>
<accession>A0ABR3PB93</accession>
<feature type="transmembrane region" description="Helical" evidence="7">
    <location>
        <begin position="229"/>
        <end position="251"/>
    </location>
</feature>
<dbReference type="RefSeq" id="XP_069199610.1">
    <property type="nucleotide sequence ID" value="XM_069346731.1"/>
</dbReference>
<evidence type="ECO:0000256" key="5">
    <source>
        <dbReference type="ARBA" id="ARBA00022989"/>
    </source>
</evidence>
<keyword evidence="6 7" id="KW-0472">Membrane</keyword>
<comment type="caution">
    <text evidence="9">The sequence shown here is derived from an EMBL/GenBank/DDBJ whole genome shotgun (WGS) entry which is preliminary data.</text>
</comment>
<keyword evidence="4" id="KW-0378">Hydrolase</keyword>
<dbReference type="InterPro" id="IPR050925">
    <property type="entry name" value="Rhomboid_protease_S54"/>
</dbReference>
<evidence type="ECO:0000256" key="7">
    <source>
        <dbReference type="SAM" id="Phobius"/>
    </source>
</evidence>
<evidence type="ECO:0000256" key="1">
    <source>
        <dbReference type="ARBA" id="ARBA00004141"/>
    </source>
</evidence>
<dbReference type="PANTHER" id="PTHR43731">
    <property type="entry name" value="RHOMBOID PROTEASE"/>
    <property type="match status" value="1"/>
</dbReference>
<keyword evidence="3 7" id="KW-0812">Transmembrane</keyword>
<dbReference type="Pfam" id="PF01694">
    <property type="entry name" value="Rhomboid"/>
    <property type="match status" value="1"/>
</dbReference>
<proteinExistence type="inferred from homology"/>